<proteinExistence type="predicted"/>
<accession>A0AA49X2H9</accession>
<feature type="coiled-coil region" evidence="1">
    <location>
        <begin position="81"/>
        <end position="108"/>
    </location>
</feature>
<protein>
    <submittedName>
        <fullName evidence="2">Uncharacterized protein</fullName>
    </submittedName>
</protein>
<dbReference type="EMBL" id="OQ890316">
    <property type="protein sequence ID" value="WLJ25797.1"/>
    <property type="molecule type" value="Genomic_DNA"/>
</dbReference>
<evidence type="ECO:0000313" key="2">
    <source>
        <dbReference type="EMBL" id="WLJ25797.1"/>
    </source>
</evidence>
<name>A0AA49X2H9_9VIRU</name>
<organism evidence="2">
    <name type="scientific">Staphylococcus phage HS09</name>
    <dbReference type="NCBI Taxonomy" id="3056401"/>
    <lineage>
        <taxon>Viruses</taxon>
    </lineage>
</organism>
<keyword evidence="1" id="KW-0175">Coiled coil</keyword>
<reference evidence="2" key="1">
    <citation type="submission" date="2023-04" db="EMBL/GenBank/DDBJ databases">
        <title>The human skin virome in hidradenitis suppurativa patients.</title>
        <authorList>
            <person name="Jansen D."/>
        </authorList>
    </citation>
    <scope>NUCLEOTIDE SEQUENCE</scope>
    <source>
        <strain evidence="2">VC3_JansenPhageF</strain>
    </source>
</reference>
<sequence length="116" mass="13597">MEYKQIYDVSNGKPELVMYDEMNELNYDVDKYTEVQPPNDIYEPMHFNGSEWIGTSYEEWKKKQEIFEPNPNEIDEKDTVIAELSLELLKTQEELNDVRKDISDLTIQILGGTTNA</sequence>
<evidence type="ECO:0000256" key="1">
    <source>
        <dbReference type="SAM" id="Coils"/>
    </source>
</evidence>